<name>A0A4S5BVS0_9BURK</name>
<dbReference type="AlphaFoldDB" id="A0A4S5BVS0"/>
<evidence type="ECO:0000313" key="6">
    <source>
        <dbReference type="EMBL" id="THJ34006.1"/>
    </source>
</evidence>
<evidence type="ECO:0000256" key="1">
    <source>
        <dbReference type="ARBA" id="ARBA00022448"/>
    </source>
</evidence>
<dbReference type="PANTHER" id="PTHR45772:SF2">
    <property type="entry name" value="ABC TRANSPORTER ATP-BINDING PROTEIN"/>
    <property type="match status" value="1"/>
</dbReference>
<protein>
    <submittedName>
        <fullName evidence="6">ABC transporter ATP-binding protein</fullName>
    </submittedName>
</protein>
<dbReference type="InterPro" id="IPR051120">
    <property type="entry name" value="ABC_AA/LPS_Transport"/>
</dbReference>
<dbReference type="GO" id="GO:0016887">
    <property type="term" value="F:ATP hydrolysis activity"/>
    <property type="evidence" value="ECO:0007669"/>
    <property type="project" value="InterPro"/>
</dbReference>
<dbReference type="OrthoDB" id="9781337at2"/>
<dbReference type="SUPFAM" id="SSF52540">
    <property type="entry name" value="P-loop containing nucleoside triphosphate hydrolases"/>
    <property type="match status" value="1"/>
</dbReference>
<dbReference type="SMART" id="SM00382">
    <property type="entry name" value="AAA"/>
    <property type="match status" value="1"/>
</dbReference>
<feature type="domain" description="ABC transporter" evidence="5">
    <location>
        <begin position="10"/>
        <end position="251"/>
    </location>
</feature>
<dbReference type="EMBL" id="SSWX01000008">
    <property type="protein sequence ID" value="THJ34006.1"/>
    <property type="molecule type" value="Genomic_DNA"/>
</dbReference>
<evidence type="ECO:0000256" key="4">
    <source>
        <dbReference type="ARBA" id="ARBA00022840"/>
    </source>
</evidence>
<accession>A0A4S5BVS0</accession>
<evidence type="ECO:0000259" key="5">
    <source>
        <dbReference type="PROSITE" id="PS50893"/>
    </source>
</evidence>
<keyword evidence="4 6" id="KW-0067">ATP-binding</keyword>
<dbReference type="RefSeq" id="WP_136406115.1">
    <property type="nucleotide sequence ID" value="NZ_JARXRQ010000014.1"/>
</dbReference>
<dbReference type="Pfam" id="PF00005">
    <property type="entry name" value="ABC_tran"/>
    <property type="match status" value="1"/>
</dbReference>
<dbReference type="PANTHER" id="PTHR45772">
    <property type="entry name" value="CONSERVED COMPONENT OF ABC TRANSPORTER FOR NATURAL AMINO ACIDS-RELATED"/>
    <property type="match status" value="1"/>
</dbReference>
<keyword evidence="7" id="KW-1185">Reference proteome</keyword>
<gene>
    <name evidence="6" type="ORF">E8K88_07890</name>
</gene>
<keyword evidence="2" id="KW-1003">Cell membrane</keyword>
<dbReference type="FunFam" id="3.40.50.300:FF:000421">
    <property type="entry name" value="Branched-chain amino acid ABC transporter ATP-binding protein"/>
    <property type="match status" value="1"/>
</dbReference>
<evidence type="ECO:0000256" key="3">
    <source>
        <dbReference type="ARBA" id="ARBA00022741"/>
    </source>
</evidence>
<dbReference type="PROSITE" id="PS50893">
    <property type="entry name" value="ABC_TRANSPORTER_2"/>
    <property type="match status" value="1"/>
</dbReference>
<proteinExistence type="predicted"/>
<evidence type="ECO:0000256" key="2">
    <source>
        <dbReference type="ARBA" id="ARBA00022475"/>
    </source>
</evidence>
<dbReference type="GO" id="GO:0005886">
    <property type="term" value="C:plasma membrane"/>
    <property type="evidence" value="ECO:0007669"/>
    <property type="project" value="TreeGrafter"/>
</dbReference>
<dbReference type="GO" id="GO:0005524">
    <property type="term" value="F:ATP binding"/>
    <property type="evidence" value="ECO:0007669"/>
    <property type="project" value="UniProtKB-KW"/>
</dbReference>
<evidence type="ECO:0000313" key="7">
    <source>
        <dbReference type="Proteomes" id="UP000306236"/>
    </source>
</evidence>
<keyword evidence="2" id="KW-0472">Membrane</keyword>
<dbReference type="InterPro" id="IPR027417">
    <property type="entry name" value="P-loop_NTPase"/>
</dbReference>
<dbReference type="CDD" id="cd03219">
    <property type="entry name" value="ABC_Mj1267_LivG_branched"/>
    <property type="match status" value="1"/>
</dbReference>
<dbReference type="InterPro" id="IPR003593">
    <property type="entry name" value="AAA+_ATPase"/>
</dbReference>
<reference evidence="6 7" key="1">
    <citation type="submission" date="2019-04" db="EMBL/GenBank/DDBJ databases">
        <title>Lampropedia sp YIM MLB12 draf genome.</title>
        <authorList>
            <person name="Wang Y.-X."/>
        </authorList>
    </citation>
    <scope>NUCLEOTIDE SEQUENCE [LARGE SCALE GENOMIC DNA]</scope>
    <source>
        <strain evidence="6 7">YIM MLB12</strain>
    </source>
</reference>
<dbReference type="Gene3D" id="3.40.50.300">
    <property type="entry name" value="P-loop containing nucleotide triphosphate hydrolases"/>
    <property type="match status" value="1"/>
</dbReference>
<sequence length="267" mass="28384">MNTQAQAPLLDVVDLVKQFGGLAATNHANLRVAQGELHALIGPNGAGKTTLIHQLSGALAPTAGRILFQGQDITAMPMHQRVHAGLARSYQITSIFQRLTVQDNLALALQSRLGSSMRFFRPARAERRRYEQADALAAQVGLAARLQHTAGALSHGEQRQLEVGMVLALQPQLMLLDEPLAGMGAEESERMVQLLLALKTTSTVLLVEHDMDAVFRLADRVSVLVAGSVIATGTPESIRADAQVRQAYLGDEGSAAMAAAASTGVAR</sequence>
<dbReference type="InterPro" id="IPR032823">
    <property type="entry name" value="BCA_ABC_TP_C"/>
</dbReference>
<dbReference type="Proteomes" id="UP000306236">
    <property type="component" value="Unassembled WGS sequence"/>
</dbReference>
<dbReference type="InterPro" id="IPR003439">
    <property type="entry name" value="ABC_transporter-like_ATP-bd"/>
</dbReference>
<dbReference type="Pfam" id="PF12399">
    <property type="entry name" value="BCA_ABC_TP_C"/>
    <property type="match status" value="1"/>
</dbReference>
<comment type="caution">
    <text evidence="6">The sequence shown here is derived from an EMBL/GenBank/DDBJ whole genome shotgun (WGS) entry which is preliminary data.</text>
</comment>
<keyword evidence="3" id="KW-0547">Nucleotide-binding</keyword>
<keyword evidence="1" id="KW-0813">Transport</keyword>
<organism evidence="6 7">
    <name type="scientific">Lampropedia aestuarii</name>
    <dbReference type="NCBI Taxonomy" id="2562762"/>
    <lineage>
        <taxon>Bacteria</taxon>
        <taxon>Pseudomonadati</taxon>
        <taxon>Pseudomonadota</taxon>
        <taxon>Betaproteobacteria</taxon>
        <taxon>Burkholderiales</taxon>
        <taxon>Comamonadaceae</taxon>
        <taxon>Lampropedia</taxon>
    </lineage>
</organism>